<evidence type="ECO:0000313" key="3">
    <source>
        <dbReference type="EMBL" id="TEW64530.1"/>
    </source>
</evidence>
<feature type="transmembrane region" description="Helical" evidence="1">
    <location>
        <begin position="345"/>
        <end position="364"/>
    </location>
</feature>
<evidence type="ECO:0000313" key="4">
    <source>
        <dbReference type="Proteomes" id="UP000297248"/>
    </source>
</evidence>
<feature type="transmembrane region" description="Helical" evidence="1">
    <location>
        <begin position="370"/>
        <end position="388"/>
    </location>
</feature>
<feature type="transmembrane region" description="Helical" evidence="1">
    <location>
        <begin position="98"/>
        <end position="122"/>
    </location>
</feature>
<dbReference type="AlphaFoldDB" id="A0A4Y8A7Z7"/>
<feature type="transmembrane region" description="Helical" evidence="1">
    <location>
        <begin position="200"/>
        <end position="221"/>
    </location>
</feature>
<dbReference type="Proteomes" id="UP000297248">
    <property type="component" value="Unassembled WGS sequence"/>
</dbReference>
<feature type="transmembrane region" description="Helical" evidence="1">
    <location>
        <begin position="6"/>
        <end position="26"/>
    </location>
</feature>
<feature type="transmembrane region" description="Helical" evidence="1">
    <location>
        <begin position="161"/>
        <end position="194"/>
    </location>
</feature>
<keyword evidence="1" id="KW-1133">Transmembrane helix</keyword>
<feature type="transmembrane region" description="Helical" evidence="1">
    <location>
        <begin position="38"/>
        <end position="57"/>
    </location>
</feature>
<name>A0A4Y8A7Z7_9SPHI</name>
<keyword evidence="5" id="KW-1185">Reference proteome</keyword>
<dbReference type="Proteomes" id="UP000583101">
    <property type="component" value="Unassembled WGS sequence"/>
</dbReference>
<dbReference type="EMBL" id="JACIEG010000006">
    <property type="protein sequence ID" value="MBB3970515.1"/>
    <property type="molecule type" value="Genomic_DNA"/>
</dbReference>
<evidence type="ECO:0000313" key="5">
    <source>
        <dbReference type="Proteomes" id="UP000583101"/>
    </source>
</evidence>
<reference evidence="3 4" key="1">
    <citation type="journal article" date="2016" name="Int. J. Syst. Evol. Microbiol.">
        <title>Proposal of Mucilaginibacter phyllosphaerae sp. nov. isolated from the phyllosphere of Galium album.</title>
        <authorList>
            <person name="Aydogan E.L."/>
            <person name="Busse H.J."/>
            <person name="Moser G."/>
            <person name="Muller C."/>
            <person name="Kampfer P."/>
            <person name="Glaeser S.P."/>
        </authorList>
    </citation>
    <scope>NUCLEOTIDE SEQUENCE [LARGE SCALE GENOMIC DNA]</scope>
    <source>
        <strain evidence="3 4">PP-F2FG21</strain>
    </source>
</reference>
<evidence type="ECO:0008006" key="6">
    <source>
        <dbReference type="Google" id="ProtNLM"/>
    </source>
</evidence>
<keyword evidence="1" id="KW-0812">Transmembrane</keyword>
<organism evidence="3 4">
    <name type="scientific">Mucilaginibacter phyllosphaerae</name>
    <dbReference type="NCBI Taxonomy" id="1812349"/>
    <lineage>
        <taxon>Bacteria</taxon>
        <taxon>Pseudomonadati</taxon>
        <taxon>Bacteroidota</taxon>
        <taxon>Sphingobacteriia</taxon>
        <taxon>Sphingobacteriales</taxon>
        <taxon>Sphingobacteriaceae</taxon>
        <taxon>Mucilaginibacter</taxon>
    </lineage>
</organism>
<reference evidence="2 5" key="3">
    <citation type="submission" date="2020-08" db="EMBL/GenBank/DDBJ databases">
        <title>Genomic Encyclopedia of Type Strains, Phase IV (KMG-IV): sequencing the most valuable type-strain genomes for metagenomic binning, comparative biology and taxonomic classification.</title>
        <authorList>
            <person name="Goeker M."/>
        </authorList>
    </citation>
    <scope>NUCLEOTIDE SEQUENCE [LARGE SCALE GENOMIC DNA]</scope>
    <source>
        <strain evidence="2 5">DSM 100995</strain>
    </source>
</reference>
<evidence type="ECO:0000256" key="1">
    <source>
        <dbReference type="SAM" id="Phobius"/>
    </source>
</evidence>
<protein>
    <recommendedName>
        <fullName evidence="6">O-antigen ligase domain-containing protein</fullName>
    </recommendedName>
</protein>
<comment type="caution">
    <text evidence="3">The sequence shown here is derived from an EMBL/GenBank/DDBJ whole genome shotgun (WGS) entry which is preliminary data.</text>
</comment>
<sequence length="410" mass="46101">MLLVLVLASFFHVQVVVLAVVVIIIAMPLQQHFSAIRLVGLFTLLLVPAVLGLVVGYRNENYNILKDLYYFSLPVLFILCGIVLACRVEIDEFIRTMVLAGIITSVMVAAVSIYFVGLSALIDPYSAHYAIGIVGTPAPPLALALLLLSRKFNITLYSRNWFNIFTAVNLFGVYMFASRTYLVITCCFVFLLLADKLKKLWIAPALFLCFFLFSIIPADAFKVDSSSTFMAKIISSFSEISINEYKTEQDINIRYRGYESFMALRGYLSGTTPEWIFGGLGKLIDLKVFIRLGKDTEFQYIPVLHNGWLYILVKTGLTGVLVYLLVFFGLIITNWKNYISAGSKPIIRFFSAISIGCILSLLFTNYVVSAFFSVEMSIIMITLGYSYLNFRSLVYKVKQQEAHHTQAVPV</sequence>
<accession>A0A4Y8A7Z7</accession>
<gene>
    <name evidence="3" type="ORF">E2R65_16030</name>
    <name evidence="2" type="ORF">GGR35_003138</name>
</gene>
<feature type="transmembrane region" description="Helical" evidence="1">
    <location>
        <begin position="69"/>
        <end position="86"/>
    </location>
</feature>
<feature type="transmembrane region" description="Helical" evidence="1">
    <location>
        <begin position="308"/>
        <end position="333"/>
    </location>
</feature>
<proteinExistence type="predicted"/>
<dbReference type="EMBL" id="SNQG01000006">
    <property type="protein sequence ID" value="TEW64530.1"/>
    <property type="molecule type" value="Genomic_DNA"/>
</dbReference>
<reference evidence="3" key="2">
    <citation type="submission" date="2019-03" db="EMBL/GenBank/DDBJ databases">
        <authorList>
            <person name="Yan Y.-Q."/>
            <person name="Du Z.-J."/>
        </authorList>
    </citation>
    <scope>NUCLEOTIDE SEQUENCE</scope>
    <source>
        <strain evidence="3">PP-F2FG21</strain>
    </source>
</reference>
<evidence type="ECO:0000313" key="2">
    <source>
        <dbReference type="EMBL" id="MBB3970515.1"/>
    </source>
</evidence>
<feature type="transmembrane region" description="Helical" evidence="1">
    <location>
        <begin position="128"/>
        <end position="149"/>
    </location>
</feature>
<dbReference type="OrthoDB" id="787277at2"/>
<keyword evidence="1" id="KW-0472">Membrane</keyword>
<dbReference type="RefSeq" id="WP_134337504.1">
    <property type="nucleotide sequence ID" value="NZ_BMCZ01000006.1"/>
</dbReference>